<dbReference type="SUPFAM" id="SSF56235">
    <property type="entry name" value="N-terminal nucleophile aminohydrolases (Ntn hydrolases)"/>
    <property type="match status" value="1"/>
</dbReference>
<dbReference type="InterPro" id="IPR017932">
    <property type="entry name" value="GATase_2_dom"/>
</dbReference>
<protein>
    <recommendedName>
        <fullName evidence="1">Glutamine amidotransferase type-2 domain-containing protein</fullName>
    </recommendedName>
</protein>
<dbReference type="Pfam" id="PF00310">
    <property type="entry name" value="GATase_2"/>
    <property type="match status" value="1"/>
</dbReference>
<feature type="domain" description="Glutamine amidotransferase type-2" evidence="1">
    <location>
        <begin position="112"/>
        <end position="202"/>
    </location>
</feature>
<gene>
    <name evidence="2" type="ORF">AB5J49_02820</name>
</gene>
<dbReference type="InterPro" id="IPR029055">
    <property type="entry name" value="Ntn_hydrolases_N"/>
</dbReference>
<name>A0AB39PRF7_9ACTN</name>
<proteinExistence type="predicted"/>
<dbReference type="EMBL" id="CP163439">
    <property type="protein sequence ID" value="XDQ32373.1"/>
    <property type="molecule type" value="Genomic_DNA"/>
</dbReference>
<reference evidence="2" key="1">
    <citation type="submission" date="2024-07" db="EMBL/GenBank/DDBJ databases">
        <authorList>
            <person name="Yu S.T."/>
        </authorList>
    </citation>
    <scope>NUCLEOTIDE SEQUENCE</scope>
    <source>
        <strain evidence="2">R28</strain>
    </source>
</reference>
<sequence length="213" mass="23579">MPGDHTVARPAAEQYQLPVVQWVFRTPEGWKRADVDAAAHRALLAIETVAYADDTSYAGLYPLSLSARTQVLKGRLNSGEVIGYSTNTEPHPTMAQPFRLARAHTRSIVRPPGQSDSSRLDQTLQSRVFDVGLDIVEAVVSLMPPAWENDRTLPVAVRDMLECFSLYEEKNDGPAAVIFSDGDVVGARLDRLGLRTGRRMRRREVLEALAARP</sequence>
<dbReference type="AlphaFoldDB" id="A0AB39PRF7"/>
<dbReference type="Gene3D" id="3.60.20.10">
    <property type="entry name" value="Glutamine Phosphoribosylpyrophosphate, subunit 1, domain 1"/>
    <property type="match status" value="1"/>
</dbReference>
<accession>A0AB39PRF7</accession>
<evidence type="ECO:0000259" key="1">
    <source>
        <dbReference type="Pfam" id="PF00310"/>
    </source>
</evidence>
<evidence type="ECO:0000313" key="2">
    <source>
        <dbReference type="EMBL" id="XDQ32373.1"/>
    </source>
</evidence>
<organism evidence="2">
    <name type="scientific">Streptomyces sp. R28</name>
    <dbReference type="NCBI Taxonomy" id="3238628"/>
    <lineage>
        <taxon>Bacteria</taxon>
        <taxon>Bacillati</taxon>
        <taxon>Actinomycetota</taxon>
        <taxon>Actinomycetes</taxon>
        <taxon>Kitasatosporales</taxon>
        <taxon>Streptomycetaceae</taxon>
        <taxon>Streptomyces</taxon>
    </lineage>
</organism>
<dbReference type="RefSeq" id="WP_369166876.1">
    <property type="nucleotide sequence ID" value="NZ_CP163439.1"/>
</dbReference>